<dbReference type="Proteomes" id="UP001367676">
    <property type="component" value="Unassembled WGS sequence"/>
</dbReference>
<dbReference type="GO" id="GO:0007029">
    <property type="term" value="P:endoplasmic reticulum organization"/>
    <property type="evidence" value="ECO:0007669"/>
    <property type="project" value="InterPro"/>
</dbReference>
<feature type="transmembrane region" description="Helical" evidence="7">
    <location>
        <begin position="81"/>
        <end position="100"/>
    </location>
</feature>
<name>A0AAN9YAP3_9HEMI</name>
<dbReference type="GO" id="GO:0016192">
    <property type="term" value="P:vesicle-mediated transport"/>
    <property type="evidence" value="ECO:0007669"/>
    <property type="project" value="TreeGrafter"/>
</dbReference>
<proteinExistence type="inferred from homology"/>
<comment type="caution">
    <text evidence="8">The sequence shown here is derived from an EMBL/GenBank/DDBJ whole genome shotgun (WGS) entry which is preliminary data.</text>
</comment>
<comment type="similarity">
    <text evidence="2">Belongs to the jagunal family.</text>
</comment>
<dbReference type="InterPro" id="IPR009787">
    <property type="entry name" value="Jagunal"/>
</dbReference>
<keyword evidence="6 7" id="KW-0472">Membrane</keyword>
<evidence type="ECO:0000256" key="3">
    <source>
        <dbReference type="ARBA" id="ARBA00022692"/>
    </source>
</evidence>
<dbReference type="GO" id="GO:0005789">
    <property type="term" value="C:endoplasmic reticulum membrane"/>
    <property type="evidence" value="ECO:0007669"/>
    <property type="project" value="UniProtKB-SubCell"/>
</dbReference>
<keyword evidence="4" id="KW-0256">Endoplasmic reticulum</keyword>
<keyword evidence="3 7" id="KW-0812">Transmembrane</keyword>
<evidence type="ECO:0000256" key="1">
    <source>
        <dbReference type="ARBA" id="ARBA00004477"/>
    </source>
</evidence>
<evidence type="ECO:0000256" key="4">
    <source>
        <dbReference type="ARBA" id="ARBA00022824"/>
    </source>
</evidence>
<organism evidence="8 9">
    <name type="scientific">Parthenolecanium corni</name>
    <dbReference type="NCBI Taxonomy" id="536013"/>
    <lineage>
        <taxon>Eukaryota</taxon>
        <taxon>Metazoa</taxon>
        <taxon>Ecdysozoa</taxon>
        <taxon>Arthropoda</taxon>
        <taxon>Hexapoda</taxon>
        <taxon>Insecta</taxon>
        <taxon>Pterygota</taxon>
        <taxon>Neoptera</taxon>
        <taxon>Paraneoptera</taxon>
        <taxon>Hemiptera</taxon>
        <taxon>Sternorrhyncha</taxon>
        <taxon>Coccoidea</taxon>
        <taxon>Coccidae</taxon>
        <taxon>Parthenolecanium</taxon>
    </lineage>
</organism>
<evidence type="ECO:0000256" key="2">
    <source>
        <dbReference type="ARBA" id="ARBA00008462"/>
    </source>
</evidence>
<dbReference type="EMBL" id="JBBCAQ010000006">
    <property type="protein sequence ID" value="KAK7603770.1"/>
    <property type="molecule type" value="Genomic_DNA"/>
</dbReference>
<evidence type="ECO:0000313" key="9">
    <source>
        <dbReference type="Proteomes" id="UP001367676"/>
    </source>
</evidence>
<sequence length="192" mass="22440">MASKGSGPIPSGTDGNDHVFRQRIAEQYLISAQNKSRLKFCIFYHFLLFCIMMAKLSADILDRFDIFVLEIEELEIPKPLLWEYLWCLSVFVSFFALSAVKKNRIQSIRRYMYLITIFGFGPIIYGAVYYFRDVWTYVSSGSTENIMLWQGQPYGLLWYAFIALAVQIHLFSLYFSNNLLEAWLARGMKKSR</sequence>
<feature type="transmembrane region" description="Helical" evidence="7">
    <location>
        <begin position="112"/>
        <end position="131"/>
    </location>
</feature>
<feature type="transmembrane region" description="Helical" evidence="7">
    <location>
        <begin position="42"/>
        <end position="61"/>
    </location>
</feature>
<evidence type="ECO:0000256" key="5">
    <source>
        <dbReference type="ARBA" id="ARBA00022989"/>
    </source>
</evidence>
<accession>A0AAN9YAP3</accession>
<comment type="subcellular location">
    <subcellularLocation>
        <location evidence="1">Endoplasmic reticulum membrane</location>
        <topology evidence="1">Multi-pass membrane protein</topology>
    </subcellularLocation>
</comment>
<dbReference type="PANTHER" id="PTHR20955:SF1">
    <property type="entry name" value="PROTEIN JAGUNAL HOMOLOG 1"/>
    <property type="match status" value="1"/>
</dbReference>
<keyword evidence="9" id="KW-1185">Reference proteome</keyword>
<dbReference type="PANTHER" id="PTHR20955">
    <property type="entry name" value="PROTEIN JAGUNAL HOMOLOG 1"/>
    <property type="match status" value="1"/>
</dbReference>
<evidence type="ECO:0000256" key="7">
    <source>
        <dbReference type="SAM" id="Phobius"/>
    </source>
</evidence>
<gene>
    <name evidence="8" type="ORF">V9T40_003769</name>
</gene>
<dbReference type="Pfam" id="PF07086">
    <property type="entry name" value="Jagunal"/>
    <property type="match status" value="1"/>
</dbReference>
<reference evidence="8 9" key="1">
    <citation type="submission" date="2024-03" db="EMBL/GenBank/DDBJ databases">
        <title>Adaptation during the transition from Ophiocordyceps entomopathogen to insect associate is accompanied by gene loss and intensified selection.</title>
        <authorList>
            <person name="Ward C.M."/>
            <person name="Onetto C.A."/>
            <person name="Borneman A.R."/>
        </authorList>
    </citation>
    <scope>NUCLEOTIDE SEQUENCE [LARGE SCALE GENOMIC DNA]</scope>
    <source>
        <strain evidence="8">AWRI1</strain>
        <tissue evidence="8">Single Adult Female</tissue>
    </source>
</reference>
<evidence type="ECO:0000313" key="8">
    <source>
        <dbReference type="EMBL" id="KAK7603770.1"/>
    </source>
</evidence>
<protein>
    <recommendedName>
        <fullName evidence="10">Protein jagunal</fullName>
    </recommendedName>
</protein>
<dbReference type="AlphaFoldDB" id="A0AAN9YAP3"/>
<keyword evidence="5 7" id="KW-1133">Transmembrane helix</keyword>
<feature type="transmembrane region" description="Helical" evidence="7">
    <location>
        <begin position="156"/>
        <end position="180"/>
    </location>
</feature>
<evidence type="ECO:0008006" key="10">
    <source>
        <dbReference type="Google" id="ProtNLM"/>
    </source>
</evidence>
<evidence type="ECO:0000256" key="6">
    <source>
        <dbReference type="ARBA" id="ARBA00023136"/>
    </source>
</evidence>